<accession>A0A3N1HN36</accession>
<evidence type="ECO:0000256" key="15">
    <source>
        <dbReference type="RuleBase" id="RU003848"/>
    </source>
</evidence>
<evidence type="ECO:0000256" key="16">
    <source>
        <dbReference type="SAM" id="Coils"/>
    </source>
</evidence>
<comment type="function">
    <text evidence="12 14">F(1)F(0) ATP synthase produces ATP from ADP in the presence of a proton or sodium gradient. F-type ATPases consist of two structural domains, F(1) containing the extramembraneous catalytic core and F(0) containing the membrane proton channel, linked together by a central stalk and a peripheral stalk. During catalysis, ATP synthesis in the catalytic domain of F(1) is coupled via a rotary mechanism of the central stalk subunits to proton translocation.</text>
</comment>
<feature type="coiled-coil region" evidence="16">
    <location>
        <begin position="68"/>
        <end position="131"/>
    </location>
</feature>
<proteinExistence type="inferred from homology"/>
<keyword evidence="18" id="KW-1185">Reference proteome</keyword>
<evidence type="ECO:0000256" key="13">
    <source>
        <dbReference type="ARBA" id="ARBA00025830"/>
    </source>
</evidence>
<feature type="transmembrane region" description="Helical" evidence="14">
    <location>
        <begin position="24"/>
        <end position="45"/>
    </location>
</feature>
<evidence type="ECO:0000256" key="12">
    <source>
        <dbReference type="ARBA" id="ARBA00025198"/>
    </source>
</evidence>
<evidence type="ECO:0000256" key="14">
    <source>
        <dbReference type="HAMAP-Rule" id="MF_01398"/>
    </source>
</evidence>
<dbReference type="InParanoid" id="A0A3N1HN36"/>
<dbReference type="SUPFAM" id="SSF81573">
    <property type="entry name" value="F1F0 ATP synthase subunit B, membrane domain"/>
    <property type="match status" value="1"/>
</dbReference>
<evidence type="ECO:0000256" key="3">
    <source>
        <dbReference type="ARBA" id="ARBA00022448"/>
    </source>
</evidence>
<dbReference type="PANTHER" id="PTHR33445:SF1">
    <property type="entry name" value="ATP SYNTHASE SUBUNIT B"/>
    <property type="match status" value="1"/>
</dbReference>
<dbReference type="NCBIfam" id="NF004412">
    <property type="entry name" value="PRK05759.1-3"/>
    <property type="match status" value="1"/>
</dbReference>
<keyword evidence="4 14" id="KW-1003">Cell membrane</keyword>
<organism evidence="17 18">
    <name type="scientific">Pseudokineococcus lusitanus</name>
    <dbReference type="NCBI Taxonomy" id="763993"/>
    <lineage>
        <taxon>Bacteria</taxon>
        <taxon>Bacillati</taxon>
        <taxon>Actinomycetota</taxon>
        <taxon>Actinomycetes</taxon>
        <taxon>Kineosporiales</taxon>
        <taxon>Kineosporiaceae</taxon>
        <taxon>Pseudokineococcus</taxon>
    </lineage>
</organism>
<comment type="subcellular location">
    <subcellularLocation>
        <location evidence="1 14">Cell membrane</location>
        <topology evidence="1 14">Single-pass membrane protein</topology>
    </subcellularLocation>
</comment>
<dbReference type="RefSeq" id="WP_241967082.1">
    <property type="nucleotide sequence ID" value="NZ_RJKN01000003.1"/>
</dbReference>
<evidence type="ECO:0000313" key="17">
    <source>
        <dbReference type="EMBL" id="ROP43870.1"/>
    </source>
</evidence>
<dbReference type="InterPro" id="IPR005864">
    <property type="entry name" value="ATP_synth_F0_bsu_bac"/>
</dbReference>
<evidence type="ECO:0000256" key="8">
    <source>
        <dbReference type="ARBA" id="ARBA00022989"/>
    </source>
</evidence>
<evidence type="ECO:0000256" key="2">
    <source>
        <dbReference type="ARBA" id="ARBA00005513"/>
    </source>
</evidence>
<evidence type="ECO:0000256" key="11">
    <source>
        <dbReference type="ARBA" id="ARBA00023310"/>
    </source>
</evidence>
<comment type="similarity">
    <text evidence="2 14 15">Belongs to the ATPase B chain family.</text>
</comment>
<evidence type="ECO:0000256" key="5">
    <source>
        <dbReference type="ARBA" id="ARBA00022547"/>
    </source>
</evidence>
<keyword evidence="3 14" id="KW-0813">Transport</keyword>
<evidence type="ECO:0000313" key="18">
    <source>
        <dbReference type="Proteomes" id="UP000276232"/>
    </source>
</evidence>
<comment type="caution">
    <text evidence="17">The sequence shown here is derived from an EMBL/GenBank/DDBJ whole genome shotgun (WGS) entry which is preliminary data.</text>
</comment>
<dbReference type="Proteomes" id="UP000276232">
    <property type="component" value="Unassembled WGS sequence"/>
</dbReference>
<dbReference type="AlphaFoldDB" id="A0A3N1HN36"/>
<reference evidence="17 18" key="1">
    <citation type="journal article" date="2015" name="Stand. Genomic Sci.">
        <title>Genomic Encyclopedia of Bacterial and Archaeal Type Strains, Phase III: the genomes of soil and plant-associated and newly described type strains.</title>
        <authorList>
            <person name="Whitman W.B."/>
            <person name="Woyke T."/>
            <person name="Klenk H.P."/>
            <person name="Zhou Y."/>
            <person name="Lilburn T.G."/>
            <person name="Beck B.J."/>
            <person name="De Vos P."/>
            <person name="Vandamme P."/>
            <person name="Eisen J.A."/>
            <person name="Garrity G."/>
            <person name="Hugenholtz P."/>
            <person name="Kyrpides N.C."/>
        </authorList>
    </citation>
    <scope>NUCLEOTIDE SEQUENCE [LARGE SCALE GENOMIC DNA]</scope>
    <source>
        <strain evidence="17 18">CECT 7306</strain>
    </source>
</reference>
<evidence type="ECO:0000256" key="4">
    <source>
        <dbReference type="ARBA" id="ARBA00022475"/>
    </source>
</evidence>
<gene>
    <name evidence="14" type="primary">atpF</name>
    <name evidence="17" type="ORF">EDC03_1466</name>
</gene>
<keyword evidence="11 14" id="KW-0066">ATP synthesis</keyword>
<protein>
    <recommendedName>
        <fullName evidence="14">ATP synthase subunit b</fullName>
    </recommendedName>
    <alternativeName>
        <fullName evidence="14">ATP synthase F(0) sector subunit b</fullName>
    </alternativeName>
    <alternativeName>
        <fullName evidence="14">ATPase subunit I</fullName>
    </alternativeName>
    <alternativeName>
        <fullName evidence="14">F-type ATPase subunit b</fullName>
        <shortName evidence="14">F-ATPase subunit b</shortName>
    </alternativeName>
</protein>
<dbReference type="InterPro" id="IPR028987">
    <property type="entry name" value="ATP_synth_B-like_membr_sf"/>
</dbReference>
<dbReference type="CDD" id="cd06503">
    <property type="entry name" value="ATP-synt_Fo_b"/>
    <property type="match status" value="1"/>
</dbReference>
<keyword evidence="16" id="KW-0175">Coiled coil</keyword>
<comment type="subunit">
    <text evidence="13 14">F-type ATPases have 2 components, F(1) - the catalytic core - and F(0) - the membrane proton channel. F(1) has five subunits: alpha(3), beta(3), gamma(1), delta(1), epsilon(1). F(0) has three main subunits: a(1), b(2) and c(10-14). The alpha and beta chains form an alternating ring which encloses part of the gamma chain. F(1) is attached to F(0) by a central stalk formed by the gamma and epsilon chains, while a peripheral stalk is formed by the delta and b chains.</text>
</comment>
<keyword evidence="9 14" id="KW-0406">Ion transport</keyword>
<dbReference type="Pfam" id="PF00430">
    <property type="entry name" value="ATP-synt_B"/>
    <property type="match status" value="1"/>
</dbReference>
<name>A0A3N1HN36_9ACTN</name>
<dbReference type="PANTHER" id="PTHR33445">
    <property type="entry name" value="ATP SYNTHASE SUBUNIT B', CHLOROPLASTIC"/>
    <property type="match status" value="1"/>
</dbReference>
<evidence type="ECO:0000256" key="6">
    <source>
        <dbReference type="ARBA" id="ARBA00022692"/>
    </source>
</evidence>
<evidence type="ECO:0000256" key="7">
    <source>
        <dbReference type="ARBA" id="ARBA00022781"/>
    </source>
</evidence>
<evidence type="ECO:0000256" key="10">
    <source>
        <dbReference type="ARBA" id="ARBA00023136"/>
    </source>
</evidence>
<dbReference type="EMBL" id="RJKN01000003">
    <property type="protein sequence ID" value="ROP43870.1"/>
    <property type="molecule type" value="Genomic_DNA"/>
</dbReference>
<sequence>MTLAATAVLASAESDPPGDPLYPILPHLGELIFGVIAIAIVYFVVAKKVVPRLEAIYEERRQAIEGGVEKAERAQAEAERTLAEYKAQLSEAREEAGRIREEARAQGAQILEEMRQRAESEAQRVTESAQRQIASERQQALLSLRTEVGGLATELASRIVGESLADEARQSRVVDRFLEDLERGDAARGGAHRAEAPTSRGL</sequence>
<dbReference type="InterPro" id="IPR002146">
    <property type="entry name" value="ATP_synth_b/b'su_bac/chlpt"/>
</dbReference>
<keyword evidence="5 14" id="KW-0138">CF(0)</keyword>
<keyword evidence="8 14" id="KW-1133">Transmembrane helix</keyword>
<dbReference type="NCBIfam" id="TIGR01144">
    <property type="entry name" value="ATP_synt_b"/>
    <property type="match status" value="1"/>
</dbReference>
<keyword evidence="6 14" id="KW-0812">Transmembrane</keyword>
<dbReference type="HAMAP" id="MF_01398">
    <property type="entry name" value="ATP_synth_b_bprime"/>
    <property type="match status" value="1"/>
</dbReference>
<dbReference type="GO" id="GO:0045259">
    <property type="term" value="C:proton-transporting ATP synthase complex"/>
    <property type="evidence" value="ECO:0007669"/>
    <property type="project" value="UniProtKB-KW"/>
</dbReference>
<dbReference type="GO" id="GO:0046933">
    <property type="term" value="F:proton-transporting ATP synthase activity, rotational mechanism"/>
    <property type="evidence" value="ECO:0007669"/>
    <property type="project" value="UniProtKB-UniRule"/>
</dbReference>
<evidence type="ECO:0000256" key="9">
    <source>
        <dbReference type="ARBA" id="ARBA00023065"/>
    </source>
</evidence>
<dbReference type="GO" id="GO:0005886">
    <property type="term" value="C:plasma membrane"/>
    <property type="evidence" value="ECO:0007669"/>
    <property type="project" value="UniProtKB-SubCell"/>
</dbReference>
<keyword evidence="7 14" id="KW-0375">Hydrogen ion transport</keyword>
<keyword evidence="10 14" id="KW-0472">Membrane</keyword>
<comment type="function">
    <text evidence="14">Component of the F(0) channel, it forms part of the peripheral stalk, linking F(1) to F(0).</text>
</comment>
<evidence type="ECO:0000256" key="1">
    <source>
        <dbReference type="ARBA" id="ARBA00004162"/>
    </source>
</evidence>
<dbReference type="GO" id="GO:0046961">
    <property type="term" value="F:proton-transporting ATPase activity, rotational mechanism"/>
    <property type="evidence" value="ECO:0007669"/>
    <property type="project" value="TreeGrafter"/>
</dbReference>
<dbReference type="InterPro" id="IPR050059">
    <property type="entry name" value="ATP_synthase_B_chain"/>
</dbReference>
<dbReference type="Gene3D" id="1.20.5.620">
    <property type="entry name" value="F1F0 ATP synthase subunit B, membrane domain"/>
    <property type="match status" value="1"/>
</dbReference>